<reference evidence="7 8" key="1">
    <citation type="journal article" date="2021" name="Hortic Res">
        <title>Chromosome-scale assembly of the Dendrobium chrysotoxum genome enhances the understanding of orchid evolution.</title>
        <authorList>
            <person name="Zhang Y."/>
            <person name="Zhang G.Q."/>
            <person name="Zhang D."/>
            <person name="Liu X.D."/>
            <person name="Xu X.Y."/>
            <person name="Sun W.H."/>
            <person name="Yu X."/>
            <person name="Zhu X."/>
            <person name="Wang Z.W."/>
            <person name="Zhao X."/>
            <person name="Zhong W.Y."/>
            <person name="Chen H."/>
            <person name="Yin W.L."/>
            <person name="Huang T."/>
            <person name="Niu S.C."/>
            <person name="Liu Z.J."/>
        </authorList>
    </citation>
    <scope>NUCLEOTIDE SEQUENCE [LARGE SCALE GENOMIC DNA]</scope>
    <source>
        <strain evidence="7">Lindl</strain>
    </source>
</reference>
<dbReference type="PANTHER" id="PTHR37377:SF2">
    <property type="entry name" value="SMALL RIBOSOMAL SUBUNIT PROTEIN US2C"/>
    <property type="match status" value="1"/>
</dbReference>
<protein>
    <recommendedName>
        <fullName evidence="3">Uncharacterized protein ycf72</fullName>
    </recommendedName>
</protein>
<evidence type="ECO:0000256" key="2">
    <source>
        <dbReference type="ARBA" id="ARBA00009599"/>
    </source>
</evidence>
<feature type="region of interest" description="Disordered" evidence="6">
    <location>
        <begin position="1"/>
        <end position="104"/>
    </location>
</feature>
<keyword evidence="4" id="KW-0150">Chloroplast</keyword>
<evidence type="ECO:0000256" key="5">
    <source>
        <dbReference type="ARBA" id="ARBA00022640"/>
    </source>
</evidence>
<organism evidence="7 8">
    <name type="scientific">Dendrobium chrysotoxum</name>
    <name type="common">Orchid</name>
    <dbReference type="NCBI Taxonomy" id="161865"/>
    <lineage>
        <taxon>Eukaryota</taxon>
        <taxon>Viridiplantae</taxon>
        <taxon>Streptophyta</taxon>
        <taxon>Embryophyta</taxon>
        <taxon>Tracheophyta</taxon>
        <taxon>Spermatophyta</taxon>
        <taxon>Magnoliopsida</taxon>
        <taxon>Liliopsida</taxon>
        <taxon>Asparagales</taxon>
        <taxon>Orchidaceae</taxon>
        <taxon>Epidendroideae</taxon>
        <taxon>Malaxideae</taxon>
        <taxon>Dendrobiinae</taxon>
        <taxon>Dendrobium</taxon>
    </lineage>
</organism>
<comment type="similarity">
    <text evidence="2">Belongs to the ycf72 family.</text>
</comment>
<dbReference type="PANTHER" id="PTHR37377">
    <property type="entry name" value="RIBULOSE BISPHOSPHATE CARBOXYLASE LARGE CHAIN"/>
    <property type="match status" value="1"/>
</dbReference>
<dbReference type="Proteomes" id="UP000775213">
    <property type="component" value="Unassembled WGS sequence"/>
</dbReference>
<keyword evidence="5" id="KW-0934">Plastid</keyword>
<evidence type="ECO:0000256" key="3">
    <source>
        <dbReference type="ARBA" id="ARBA00021519"/>
    </source>
</evidence>
<evidence type="ECO:0000256" key="6">
    <source>
        <dbReference type="SAM" id="MobiDB-lite"/>
    </source>
</evidence>
<evidence type="ECO:0000313" key="7">
    <source>
        <dbReference type="EMBL" id="KAH0465384.1"/>
    </source>
</evidence>
<dbReference type="InterPro" id="IPR038860">
    <property type="entry name" value="YCF72"/>
</dbReference>
<name>A0AAV7HBA4_DENCH</name>
<dbReference type="GO" id="GO:0009507">
    <property type="term" value="C:chloroplast"/>
    <property type="evidence" value="ECO:0007669"/>
    <property type="project" value="UniProtKB-SubCell"/>
</dbReference>
<sequence length="347" mass="37257">MIRQRSGESPTKVGRKSDNARLLGGSLEAVGGDPTKVGLKSGGNRRPVDGPLMVGLKSDDDRRPSGGSTVLGRKSGSVRRPDSGPTMVGLKSGSGRQPGGGLTMVGLKFGGGRRPGSGAGALEASELSLISSQKSPSCKEWGQDGLKNLLQGRLQLKSSPTVAKQFLDIKRTSQILIFAIASAALTNCPPFPSAISMLCMAIPKSISVEVDSSFFSIKTPSQTVQASSKIYMLSRLLRKPQTRLIFNRVNNKKQASPNAPKSVADDKEDEGFVATSGTGITRKVHERDDQKSYAEFFLFTAVYRLTDMIFSVGNVVIFRSQIDELLTDQYLENNNLDAFTVLLAKKN</sequence>
<evidence type="ECO:0000256" key="4">
    <source>
        <dbReference type="ARBA" id="ARBA00022528"/>
    </source>
</evidence>
<dbReference type="EMBL" id="JAGFBR010000006">
    <property type="protein sequence ID" value="KAH0465384.1"/>
    <property type="molecule type" value="Genomic_DNA"/>
</dbReference>
<keyword evidence="8" id="KW-1185">Reference proteome</keyword>
<dbReference type="AlphaFoldDB" id="A0AAV7HBA4"/>
<comment type="subcellular location">
    <subcellularLocation>
        <location evidence="1">Plastid</location>
        <location evidence="1">Chloroplast</location>
    </subcellularLocation>
</comment>
<evidence type="ECO:0000313" key="8">
    <source>
        <dbReference type="Proteomes" id="UP000775213"/>
    </source>
</evidence>
<comment type="caution">
    <text evidence="7">The sequence shown here is derived from an EMBL/GenBank/DDBJ whole genome shotgun (WGS) entry which is preliminary data.</text>
</comment>
<accession>A0AAV7HBA4</accession>
<gene>
    <name evidence="7" type="ORF">IEQ34_005487</name>
</gene>
<proteinExistence type="inferred from homology"/>
<evidence type="ECO:0000256" key="1">
    <source>
        <dbReference type="ARBA" id="ARBA00004229"/>
    </source>
</evidence>